<sequence>QWCESAGLDPTANARTRVRIHGIFETLLEDDARDWYKTHIKGKNWECANLRDNTGAATFAAFNALNNGAIQAVAVNQFLGTAGVKHGQAGGDNTITGATFIPSHTVWNEDWSIADSRPTDIAVNIPNANNRGTIVAPGIRIGQLIYHFKHYFPTITSEKSKLAFNAIVQGSDTNG</sequence>
<gene>
    <name evidence="1" type="ORF">RhiirA4_492491</name>
</gene>
<dbReference type="Proteomes" id="UP000234323">
    <property type="component" value="Unassembled WGS sequence"/>
</dbReference>
<protein>
    <submittedName>
        <fullName evidence="1">Uncharacterized protein</fullName>
    </submittedName>
</protein>
<dbReference type="EMBL" id="LLXI01010419">
    <property type="protein sequence ID" value="PKY63467.1"/>
    <property type="molecule type" value="Genomic_DNA"/>
</dbReference>
<dbReference type="AlphaFoldDB" id="A0A2I1HX81"/>
<organism evidence="1 2">
    <name type="scientific">Rhizophagus irregularis</name>
    <dbReference type="NCBI Taxonomy" id="588596"/>
    <lineage>
        <taxon>Eukaryota</taxon>
        <taxon>Fungi</taxon>
        <taxon>Fungi incertae sedis</taxon>
        <taxon>Mucoromycota</taxon>
        <taxon>Glomeromycotina</taxon>
        <taxon>Glomeromycetes</taxon>
        <taxon>Glomerales</taxon>
        <taxon>Glomeraceae</taxon>
        <taxon>Rhizophagus</taxon>
    </lineage>
</organism>
<dbReference type="VEuPathDB" id="FungiDB:RhiirA1_447915"/>
<keyword evidence="2" id="KW-1185">Reference proteome</keyword>
<name>A0A2I1HX81_9GLOM</name>
<evidence type="ECO:0000313" key="1">
    <source>
        <dbReference type="EMBL" id="PKY63467.1"/>
    </source>
</evidence>
<evidence type="ECO:0000313" key="2">
    <source>
        <dbReference type="Proteomes" id="UP000234323"/>
    </source>
</evidence>
<proteinExistence type="predicted"/>
<comment type="caution">
    <text evidence="1">The sequence shown here is derived from an EMBL/GenBank/DDBJ whole genome shotgun (WGS) entry which is preliminary data.</text>
</comment>
<feature type="non-terminal residue" evidence="1">
    <location>
        <position position="1"/>
    </location>
</feature>
<reference evidence="1 2" key="1">
    <citation type="submission" date="2015-10" db="EMBL/GenBank/DDBJ databases">
        <title>Genome analyses suggest a sexual origin of heterokaryosis in a supposedly ancient asexual fungus.</title>
        <authorList>
            <person name="Ropars J."/>
            <person name="Sedzielewska K."/>
            <person name="Noel J."/>
            <person name="Charron P."/>
            <person name="Farinelli L."/>
            <person name="Marton T."/>
            <person name="Kruger M."/>
            <person name="Pelin A."/>
            <person name="Brachmann A."/>
            <person name="Corradi N."/>
        </authorList>
    </citation>
    <scope>NUCLEOTIDE SEQUENCE [LARGE SCALE GENOMIC DNA]</scope>
    <source>
        <strain evidence="1 2">A4</strain>
    </source>
</reference>
<accession>A0A2I1HX81</accession>